<evidence type="ECO:0000313" key="3">
    <source>
        <dbReference type="Proteomes" id="UP001161247"/>
    </source>
</evidence>
<feature type="domain" description="THO complex subunit 2 N-terminal" evidence="1">
    <location>
        <begin position="38"/>
        <end position="410"/>
    </location>
</feature>
<evidence type="ECO:0000259" key="1">
    <source>
        <dbReference type="Pfam" id="PF16134"/>
    </source>
</evidence>
<dbReference type="Proteomes" id="UP001161247">
    <property type="component" value="Chromosome 2"/>
</dbReference>
<dbReference type="PANTHER" id="PTHR21597:SF0">
    <property type="entry name" value="THO COMPLEX SUBUNIT 2"/>
    <property type="match status" value="1"/>
</dbReference>
<gene>
    <name evidence="2" type="ORF">OLC1_LOCUS7479</name>
</gene>
<dbReference type="GO" id="GO:0000445">
    <property type="term" value="C:THO complex part of transcription export complex"/>
    <property type="evidence" value="ECO:0007669"/>
    <property type="project" value="TreeGrafter"/>
</dbReference>
<protein>
    <submittedName>
        <fullName evidence="2">OLC1v1033039C1</fullName>
    </submittedName>
</protein>
<dbReference type="GO" id="GO:0003729">
    <property type="term" value="F:mRNA binding"/>
    <property type="evidence" value="ECO:0007669"/>
    <property type="project" value="TreeGrafter"/>
</dbReference>
<name>A0AAV1CNX6_OLDCO</name>
<dbReference type="GO" id="GO:0006397">
    <property type="term" value="P:mRNA processing"/>
    <property type="evidence" value="ECO:0007669"/>
    <property type="project" value="InterPro"/>
</dbReference>
<dbReference type="Pfam" id="PF16134">
    <property type="entry name" value="THOC2_N"/>
    <property type="match status" value="2"/>
</dbReference>
<accession>A0AAV1CNX6</accession>
<dbReference type="PANTHER" id="PTHR21597">
    <property type="entry name" value="THO2 PROTEIN"/>
    <property type="match status" value="1"/>
</dbReference>
<evidence type="ECO:0000313" key="2">
    <source>
        <dbReference type="EMBL" id="CAI9096818.1"/>
    </source>
</evidence>
<dbReference type="AlphaFoldDB" id="A0AAV1CNX6"/>
<sequence length="631" mass="71898">MSSLINCEFFTEEAVKELKDGNPNFKFPTSAPLLRFLYELTWVMVRGELPFPKSKAALEAVEFKDCGLEEEVGSVFADIVTQMAQDLTMPGECRLRLIKLAKWLVESALVPLRFFQERCEEEFLWESEMIKIKAADLKSKEVRVNTRLLYQQTKFNLLREESEGYAKLVTLLCQVPQSSTNNGSSAIVGIIKSLIGHFDLDPNRVFDIVLECFELQPDNNVFLELIPMFPKSHASQILGFKFQYYQRMEITHSTPEGLFHLTALLIKQDLIDIDSIYCHLLPKDEEAFDSYNAFSARRLDEANKIGKINLAATGKDLMDDDKQGGDVTVDLFAALDMETEAIAERLSELENNQTLGLLMGFLAVDDWYHARILFERLSRLNPVEHVQICDGLFRLIEKSISSGYEIVRQTQFFSYNTSSGAGFDTLESANFSATRPFIDLPTELFEMLASVGPYMYRDTLLLQKVCRVLRGYYLSALELSTNGDGAVSSNIVHVGGNRNPRLYLKDARLRIEGALGACLLPSLQLIPANPAVGQEIWELLNLLPYEVRYRLYGEWERDEEQLPMILAARQTAKLDTRRILKRLAKENLKQLGRMVAKLAHANPMTVLRTIVNQVLGFNLILYCFSIFWMEF</sequence>
<reference evidence="2" key="1">
    <citation type="submission" date="2023-03" db="EMBL/GenBank/DDBJ databases">
        <authorList>
            <person name="Julca I."/>
        </authorList>
    </citation>
    <scope>NUCLEOTIDE SEQUENCE</scope>
</reference>
<dbReference type="GO" id="GO:0006406">
    <property type="term" value="P:mRNA export from nucleus"/>
    <property type="evidence" value="ECO:0007669"/>
    <property type="project" value="InterPro"/>
</dbReference>
<dbReference type="InterPro" id="IPR040007">
    <property type="entry name" value="Tho2"/>
</dbReference>
<proteinExistence type="predicted"/>
<organism evidence="2 3">
    <name type="scientific">Oldenlandia corymbosa var. corymbosa</name>
    <dbReference type="NCBI Taxonomy" id="529605"/>
    <lineage>
        <taxon>Eukaryota</taxon>
        <taxon>Viridiplantae</taxon>
        <taxon>Streptophyta</taxon>
        <taxon>Embryophyta</taxon>
        <taxon>Tracheophyta</taxon>
        <taxon>Spermatophyta</taxon>
        <taxon>Magnoliopsida</taxon>
        <taxon>eudicotyledons</taxon>
        <taxon>Gunneridae</taxon>
        <taxon>Pentapetalae</taxon>
        <taxon>asterids</taxon>
        <taxon>lamiids</taxon>
        <taxon>Gentianales</taxon>
        <taxon>Rubiaceae</taxon>
        <taxon>Rubioideae</taxon>
        <taxon>Spermacoceae</taxon>
        <taxon>Hedyotis-Oldenlandia complex</taxon>
        <taxon>Oldenlandia</taxon>
    </lineage>
</organism>
<keyword evidence="3" id="KW-1185">Reference proteome</keyword>
<feature type="domain" description="THO complex subunit 2 N-terminal" evidence="1">
    <location>
        <begin position="443"/>
        <end position="593"/>
    </location>
</feature>
<dbReference type="InterPro" id="IPR032302">
    <property type="entry name" value="THOC2_N"/>
</dbReference>
<dbReference type="EMBL" id="OX459119">
    <property type="protein sequence ID" value="CAI9096818.1"/>
    <property type="molecule type" value="Genomic_DNA"/>
</dbReference>